<dbReference type="AlphaFoldDB" id="A0A183ABG5"/>
<organism evidence="4">
    <name type="scientific">Echinostoma caproni</name>
    <dbReference type="NCBI Taxonomy" id="27848"/>
    <lineage>
        <taxon>Eukaryota</taxon>
        <taxon>Metazoa</taxon>
        <taxon>Spiralia</taxon>
        <taxon>Lophotrochozoa</taxon>
        <taxon>Platyhelminthes</taxon>
        <taxon>Trematoda</taxon>
        <taxon>Digenea</taxon>
        <taxon>Plagiorchiida</taxon>
        <taxon>Echinostomata</taxon>
        <taxon>Echinostomatoidea</taxon>
        <taxon>Echinostomatidae</taxon>
        <taxon>Echinostoma</taxon>
    </lineage>
</organism>
<evidence type="ECO:0000313" key="3">
    <source>
        <dbReference type="Proteomes" id="UP000272942"/>
    </source>
</evidence>
<dbReference type="Proteomes" id="UP000272942">
    <property type="component" value="Unassembled WGS sequence"/>
</dbReference>
<reference evidence="4" key="1">
    <citation type="submission" date="2016-06" db="UniProtKB">
        <authorList>
            <consortium name="WormBaseParasite"/>
        </authorList>
    </citation>
    <scope>IDENTIFICATION</scope>
</reference>
<dbReference type="WBParaSite" id="ECPE_0000430901-mRNA-1">
    <property type="protein sequence ID" value="ECPE_0000430901-mRNA-1"/>
    <property type="gene ID" value="ECPE_0000430901"/>
</dbReference>
<proteinExistence type="predicted"/>
<feature type="region of interest" description="Disordered" evidence="1">
    <location>
        <begin position="421"/>
        <end position="466"/>
    </location>
</feature>
<evidence type="ECO:0000256" key="1">
    <source>
        <dbReference type="SAM" id="MobiDB-lite"/>
    </source>
</evidence>
<gene>
    <name evidence="2" type="ORF">ECPE_LOCUS4300</name>
</gene>
<accession>A0A183ABG5</accession>
<sequence>MGLGNKRITLKEISQHPWVTGDPPVPLSLTQIRDKVRSQLEASMVTTGSPTSSRGMMTWLDPLVYLRRPASEYPLPHIDDTGARIFTLFELQELLHETEENDNDAEHSPEIAPFSVLERLQLYETLGERKEENENEPNRMPSSALPYVSGHTQIDEQMARLDLGSGRDIDTIHPRSFQVPFLSELKTRHCSGGPEYLRQPDDLQTNQTQGNGGFRQRGVTISLPAHSSMFKSSAVPTYPRSGSFEPVSEPPACPADLPISSLAYFSPQPALTVGHGGTIGATSVASYPPNVVVDLPPNSGSGSHSGFQLGSKVIQLSVESFGHGKHSAEPSPSASGPYLTPDDPFMADVSGHAAATISRSGTWMNCDRMGGSVSSTGGRNTPSRFTRWFSRSLSSIQRRLYLLRGRNRKKIGIDAEEDLDSHAQDSLEVSNSQTPEHRSLHESVMSDAASEKHSTKSRKRSKRLLFRRKLVRSNEDGFG</sequence>
<keyword evidence="3" id="KW-1185">Reference proteome</keyword>
<feature type="compositionally biased region" description="Basic residues" evidence="1">
    <location>
        <begin position="455"/>
        <end position="466"/>
    </location>
</feature>
<name>A0A183ABG5_9TREM</name>
<dbReference type="OrthoDB" id="10651661at2759"/>
<reference evidence="2 3" key="2">
    <citation type="submission" date="2018-11" db="EMBL/GenBank/DDBJ databases">
        <authorList>
            <consortium name="Pathogen Informatics"/>
        </authorList>
    </citation>
    <scope>NUCLEOTIDE SEQUENCE [LARGE SCALE GENOMIC DNA]</scope>
    <source>
        <strain evidence="2 3">Egypt</strain>
    </source>
</reference>
<dbReference type="EMBL" id="UZAN01041169">
    <property type="protein sequence ID" value="VDP72203.1"/>
    <property type="molecule type" value="Genomic_DNA"/>
</dbReference>
<protein>
    <submittedName>
        <fullName evidence="4">Protein kinase domain-containing protein</fullName>
    </submittedName>
</protein>
<evidence type="ECO:0000313" key="4">
    <source>
        <dbReference type="WBParaSite" id="ECPE_0000430901-mRNA-1"/>
    </source>
</evidence>
<feature type="region of interest" description="Disordered" evidence="1">
    <location>
        <begin position="322"/>
        <end position="342"/>
    </location>
</feature>
<evidence type="ECO:0000313" key="2">
    <source>
        <dbReference type="EMBL" id="VDP72203.1"/>
    </source>
</evidence>